<gene>
    <name evidence="2" type="ORF">CDAR_26761</name>
</gene>
<organism evidence="2 3">
    <name type="scientific">Caerostris darwini</name>
    <dbReference type="NCBI Taxonomy" id="1538125"/>
    <lineage>
        <taxon>Eukaryota</taxon>
        <taxon>Metazoa</taxon>
        <taxon>Ecdysozoa</taxon>
        <taxon>Arthropoda</taxon>
        <taxon>Chelicerata</taxon>
        <taxon>Arachnida</taxon>
        <taxon>Araneae</taxon>
        <taxon>Araneomorphae</taxon>
        <taxon>Entelegynae</taxon>
        <taxon>Araneoidea</taxon>
        <taxon>Araneidae</taxon>
        <taxon>Caerostris</taxon>
    </lineage>
</organism>
<dbReference type="Proteomes" id="UP001054837">
    <property type="component" value="Unassembled WGS sequence"/>
</dbReference>
<dbReference type="SMART" id="SM00355">
    <property type="entry name" value="ZnF_C2H2"/>
    <property type="match status" value="3"/>
</dbReference>
<comment type="caution">
    <text evidence="2">The sequence shown here is derived from an EMBL/GenBank/DDBJ whole genome shotgun (WGS) entry which is preliminary data.</text>
</comment>
<keyword evidence="3" id="KW-1185">Reference proteome</keyword>
<feature type="non-terminal residue" evidence="2">
    <location>
        <position position="274"/>
    </location>
</feature>
<dbReference type="InterPro" id="IPR013087">
    <property type="entry name" value="Znf_C2H2_type"/>
</dbReference>
<feature type="domain" description="C2H2-type" evidence="1">
    <location>
        <begin position="2"/>
        <end position="24"/>
    </location>
</feature>
<dbReference type="SUPFAM" id="SSF57667">
    <property type="entry name" value="beta-beta-alpha zinc fingers"/>
    <property type="match status" value="1"/>
</dbReference>
<sequence>MNLCDICEEENESLTLFAKHMFFHMNEIPFFCFSCFQCILPRIKGCYSVNNVTFVSGYFDSATSTIPENDSHLCGECLDWFPHFNDILLHKNEHKEKYVHRCTECPFVFSSRAQLYQHHHETLPYHYECNGCGIKFKEKSSDSTYKPLIISNLEKTVHFITNSSAKELMSNNFRIFFTIIRYPFVVESCTTKIPICVQSFGVENHEACDSNLVLKDSSIKSSIDICRIETTNAEIETDFVGFPVNSEKESIFRSCNSDSLNKVSEQDSPLEDLN</sequence>
<evidence type="ECO:0000313" key="3">
    <source>
        <dbReference type="Proteomes" id="UP001054837"/>
    </source>
</evidence>
<name>A0AAV4M5C7_9ARAC</name>
<proteinExistence type="predicted"/>
<dbReference type="EMBL" id="BPLQ01000056">
    <property type="protein sequence ID" value="GIX67055.1"/>
    <property type="molecule type" value="Genomic_DNA"/>
</dbReference>
<evidence type="ECO:0000313" key="2">
    <source>
        <dbReference type="EMBL" id="GIX67055.1"/>
    </source>
</evidence>
<reference evidence="2 3" key="1">
    <citation type="submission" date="2021-06" db="EMBL/GenBank/DDBJ databases">
        <title>Caerostris darwini draft genome.</title>
        <authorList>
            <person name="Kono N."/>
            <person name="Arakawa K."/>
        </authorList>
    </citation>
    <scope>NUCLEOTIDE SEQUENCE [LARGE SCALE GENOMIC DNA]</scope>
</reference>
<dbReference type="AlphaFoldDB" id="A0AAV4M5C7"/>
<feature type="domain" description="C2H2-type" evidence="1">
    <location>
        <begin position="100"/>
        <end position="126"/>
    </location>
</feature>
<evidence type="ECO:0000259" key="1">
    <source>
        <dbReference type="SMART" id="SM00355"/>
    </source>
</evidence>
<dbReference type="InterPro" id="IPR036236">
    <property type="entry name" value="Znf_C2H2_sf"/>
</dbReference>
<accession>A0AAV4M5C7</accession>
<feature type="domain" description="C2H2-type" evidence="1">
    <location>
        <begin position="72"/>
        <end position="94"/>
    </location>
</feature>
<protein>
    <recommendedName>
        <fullName evidence="1">C2H2-type domain-containing protein</fullName>
    </recommendedName>
</protein>